<keyword evidence="2" id="KW-1185">Reference proteome</keyword>
<sequence>MRQIPEKNFRKSPSILLLLGLTTSDNWEIQLCMFLCPQKLALICNYMIDNPQEGRLSRKRKKLKICESIASSSLDASESKIDYNSVCDSQNPHINRTRDIYHLRRSKQKIPRWLST</sequence>
<name>A0A2G5T794_9PELO</name>
<dbReference type="AlphaFoldDB" id="A0A2G5T794"/>
<reference evidence="2" key="1">
    <citation type="submission" date="2017-10" db="EMBL/GenBank/DDBJ databases">
        <title>Rapid genome shrinkage in a self-fertile nematode reveals novel sperm competition proteins.</title>
        <authorList>
            <person name="Yin D."/>
            <person name="Schwarz E.M."/>
            <person name="Thomas C.G."/>
            <person name="Felde R.L."/>
            <person name="Korf I.F."/>
            <person name="Cutter A.D."/>
            <person name="Schartner C.M."/>
            <person name="Ralston E.J."/>
            <person name="Meyer B.J."/>
            <person name="Haag E.S."/>
        </authorList>
    </citation>
    <scope>NUCLEOTIDE SEQUENCE [LARGE SCALE GENOMIC DNA]</scope>
    <source>
        <strain evidence="2">JU1422</strain>
    </source>
</reference>
<dbReference type="Proteomes" id="UP000230233">
    <property type="component" value="Chromosome V"/>
</dbReference>
<gene>
    <name evidence="1" type="primary">Cnig_chr_V.g17028</name>
    <name evidence="1" type="ORF">B9Z55_017028</name>
</gene>
<dbReference type="EMBL" id="PDUG01000005">
    <property type="protein sequence ID" value="PIC23274.1"/>
    <property type="molecule type" value="Genomic_DNA"/>
</dbReference>
<comment type="caution">
    <text evidence="1">The sequence shown here is derived from an EMBL/GenBank/DDBJ whole genome shotgun (WGS) entry which is preliminary data.</text>
</comment>
<dbReference type="OrthoDB" id="5847811at2759"/>
<proteinExistence type="predicted"/>
<evidence type="ECO:0000313" key="2">
    <source>
        <dbReference type="Proteomes" id="UP000230233"/>
    </source>
</evidence>
<organism evidence="1 2">
    <name type="scientific">Caenorhabditis nigoni</name>
    <dbReference type="NCBI Taxonomy" id="1611254"/>
    <lineage>
        <taxon>Eukaryota</taxon>
        <taxon>Metazoa</taxon>
        <taxon>Ecdysozoa</taxon>
        <taxon>Nematoda</taxon>
        <taxon>Chromadorea</taxon>
        <taxon>Rhabditida</taxon>
        <taxon>Rhabditina</taxon>
        <taxon>Rhabditomorpha</taxon>
        <taxon>Rhabditoidea</taxon>
        <taxon>Rhabditidae</taxon>
        <taxon>Peloderinae</taxon>
        <taxon>Caenorhabditis</taxon>
    </lineage>
</organism>
<protein>
    <submittedName>
        <fullName evidence="1">Uncharacterized protein</fullName>
    </submittedName>
</protein>
<accession>A0A2G5T794</accession>
<evidence type="ECO:0000313" key="1">
    <source>
        <dbReference type="EMBL" id="PIC23274.1"/>
    </source>
</evidence>